<dbReference type="Pfam" id="PF14223">
    <property type="entry name" value="Retrotran_gag_2"/>
    <property type="match status" value="1"/>
</dbReference>
<evidence type="ECO:0000313" key="1">
    <source>
        <dbReference type="EMBL" id="PKI71749.1"/>
    </source>
</evidence>
<comment type="caution">
    <text evidence="1">The sequence shown here is derived from an EMBL/GenBank/DDBJ whole genome shotgun (WGS) entry which is preliminary data.</text>
</comment>
<dbReference type="Proteomes" id="UP000233551">
    <property type="component" value="Unassembled WGS sequence"/>
</dbReference>
<reference evidence="1 2" key="1">
    <citation type="submission" date="2017-11" db="EMBL/GenBank/DDBJ databases">
        <title>De-novo sequencing of pomegranate (Punica granatum L.) genome.</title>
        <authorList>
            <person name="Akparov Z."/>
            <person name="Amiraslanov A."/>
            <person name="Hajiyeva S."/>
            <person name="Abbasov M."/>
            <person name="Kaur K."/>
            <person name="Hamwieh A."/>
            <person name="Solovyev V."/>
            <person name="Salamov A."/>
            <person name="Braich B."/>
            <person name="Kosarev P."/>
            <person name="Mahmoud A."/>
            <person name="Hajiyev E."/>
            <person name="Babayeva S."/>
            <person name="Izzatullayeva V."/>
            <person name="Mammadov A."/>
            <person name="Mammadov A."/>
            <person name="Sharifova S."/>
            <person name="Ojaghi J."/>
            <person name="Eynullazada K."/>
            <person name="Bayramov B."/>
            <person name="Abdulazimova A."/>
            <person name="Shahmuradov I."/>
        </authorList>
    </citation>
    <scope>NUCLEOTIDE SEQUENCE [LARGE SCALE GENOMIC DNA]</scope>
    <source>
        <strain evidence="2">cv. AG2017</strain>
        <tissue evidence="1">Leaf</tissue>
    </source>
</reference>
<keyword evidence="2" id="KW-1185">Reference proteome</keyword>
<organism evidence="1 2">
    <name type="scientific">Punica granatum</name>
    <name type="common">Pomegranate</name>
    <dbReference type="NCBI Taxonomy" id="22663"/>
    <lineage>
        <taxon>Eukaryota</taxon>
        <taxon>Viridiplantae</taxon>
        <taxon>Streptophyta</taxon>
        <taxon>Embryophyta</taxon>
        <taxon>Tracheophyta</taxon>
        <taxon>Spermatophyta</taxon>
        <taxon>Magnoliopsida</taxon>
        <taxon>eudicotyledons</taxon>
        <taxon>Gunneridae</taxon>
        <taxon>Pentapetalae</taxon>
        <taxon>rosids</taxon>
        <taxon>malvids</taxon>
        <taxon>Myrtales</taxon>
        <taxon>Lythraceae</taxon>
        <taxon>Punica</taxon>
    </lineage>
</organism>
<sequence>MREAARELVTSGEEDSDVEALNVIQLSLSNKVIREKSLTSRLYLKQRLSQLKMSPRTSVGDHVNPFNQIVVDLANTEVKIEDDDQTLLLLCSLLEAYESFVDTILYGRISITLEDVKASLNSKELQKKVMEHHGGNGEGMSRG</sequence>
<protein>
    <recommendedName>
        <fullName evidence="3">Retrovirus-related Pol polyprotein from transposon TNT 1-94</fullName>
    </recommendedName>
</protein>
<name>A0A2I0KTF5_PUNGR</name>
<proteinExistence type="predicted"/>
<dbReference type="EMBL" id="PGOL01000361">
    <property type="protein sequence ID" value="PKI71749.1"/>
    <property type="molecule type" value="Genomic_DNA"/>
</dbReference>
<evidence type="ECO:0008006" key="3">
    <source>
        <dbReference type="Google" id="ProtNLM"/>
    </source>
</evidence>
<accession>A0A2I0KTF5</accession>
<evidence type="ECO:0000313" key="2">
    <source>
        <dbReference type="Proteomes" id="UP000233551"/>
    </source>
</evidence>
<dbReference type="AlphaFoldDB" id="A0A2I0KTF5"/>
<gene>
    <name evidence="1" type="ORF">CRG98_007882</name>
</gene>